<dbReference type="InterPro" id="IPR036188">
    <property type="entry name" value="FAD/NAD-bd_sf"/>
</dbReference>
<dbReference type="InterPro" id="IPR017830">
    <property type="entry name" value="SQase_HpnE"/>
</dbReference>
<organism evidence="2 3">
    <name type="scientific">Methylocystis parvus</name>
    <dbReference type="NCBI Taxonomy" id="134"/>
    <lineage>
        <taxon>Bacteria</taxon>
        <taxon>Pseudomonadati</taxon>
        <taxon>Pseudomonadota</taxon>
        <taxon>Alphaproteobacteria</taxon>
        <taxon>Hyphomicrobiales</taxon>
        <taxon>Methylocystaceae</taxon>
        <taxon>Methylocystis</taxon>
    </lineage>
</organism>
<name>A0A6B8M4V5_9HYPH</name>
<dbReference type="Gene3D" id="3.50.50.60">
    <property type="entry name" value="FAD/NAD(P)-binding domain"/>
    <property type="match status" value="1"/>
</dbReference>
<dbReference type="SUPFAM" id="SSF51905">
    <property type="entry name" value="FAD/NAD(P)-binding domain"/>
    <property type="match status" value="1"/>
</dbReference>
<keyword evidence="3" id="KW-1185">Reference proteome</keyword>
<dbReference type="PANTHER" id="PTHR42923:SF47">
    <property type="entry name" value="BLR3003 PROTEIN"/>
    <property type="match status" value="1"/>
</dbReference>
<dbReference type="GO" id="GO:0016491">
    <property type="term" value="F:oxidoreductase activity"/>
    <property type="evidence" value="ECO:0007669"/>
    <property type="project" value="InterPro"/>
</dbReference>
<evidence type="ECO:0000313" key="3">
    <source>
        <dbReference type="Proteomes" id="UP000422569"/>
    </source>
</evidence>
<dbReference type="Proteomes" id="UP000422569">
    <property type="component" value="Chromosome"/>
</dbReference>
<protein>
    <submittedName>
        <fullName evidence="2">NAD(P)-binding protein</fullName>
    </submittedName>
</protein>
<dbReference type="InterPro" id="IPR050464">
    <property type="entry name" value="Zeta_carotene_desat/Oxidored"/>
</dbReference>
<reference evidence="2 3" key="1">
    <citation type="submission" date="2019-09" db="EMBL/GenBank/DDBJ databases">
        <title>Isolation and complete genome sequencing of Methylocystis species.</title>
        <authorList>
            <person name="Rumah B.L."/>
            <person name="Stead C.E."/>
            <person name="Stevens B.C."/>
            <person name="Minton N.P."/>
            <person name="Grosse-Honebrink A."/>
            <person name="Zhang Y."/>
        </authorList>
    </citation>
    <scope>NUCLEOTIDE SEQUENCE [LARGE SCALE GENOMIC DNA]</scope>
    <source>
        <strain evidence="2 3">BRCS2</strain>
    </source>
</reference>
<feature type="domain" description="Amine oxidase" evidence="1">
    <location>
        <begin position="12"/>
        <end position="409"/>
    </location>
</feature>
<proteinExistence type="predicted"/>
<evidence type="ECO:0000313" key="2">
    <source>
        <dbReference type="EMBL" id="QGM97961.1"/>
    </source>
</evidence>
<accession>A0A6B8M4V5</accession>
<dbReference type="PANTHER" id="PTHR42923">
    <property type="entry name" value="PROTOPORPHYRINOGEN OXIDASE"/>
    <property type="match status" value="1"/>
</dbReference>
<dbReference type="AlphaFoldDB" id="A0A6B8M4V5"/>
<evidence type="ECO:0000259" key="1">
    <source>
        <dbReference type="Pfam" id="PF01593"/>
    </source>
</evidence>
<sequence length="419" mass="44799">MSGTVYIIGAGLAGLSCAVRLADEGKRVAIYEAARMAGGRCRSYFDATLDLVIDNGNHLLLSGNMAARDYGARIGASDALVGPEECEFDFLDYGTGQRWKLRPNASQIPWWIFFADRRVPGTGPLDYLDAGRLLFAKNGATIGETMRCEGSLWEKLWRPVMLSALNIEPSVASATLAGAVLRETLAAGGSACRPLVAKGGLGHAFIEPALRKLRSQGIEPRFGARLKEIVFDGARVAGLRFSDEEIAVETEDRVVLAAPAWIAQELVPGLVAPDDHRAILNVHFKIAPPAGQSLLLGMVGALSEWLFAFEDRLSVTISGADRLMDAPREELAAKIWEEVATAAGLTCGLPAWQIVKEKRATFAATPAQEARRPQAKTQWGNLFLAGDWTATGLPATIEGSIRSGYKAAGLAAAEKASPV</sequence>
<dbReference type="EMBL" id="CP044331">
    <property type="protein sequence ID" value="QGM97961.1"/>
    <property type="molecule type" value="Genomic_DNA"/>
</dbReference>
<dbReference type="PRINTS" id="PR00420">
    <property type="entry name" value="RNGMNOXGNASE"/>
</dbReference>
<dbReference type="RefSeq" id="WP_016919456.1">
    <property type="nucleotide sequence ID" value="NZ_CP044331.1"/>
</dbReference>
<gene>
    <name evidence="2" type="ORF">F7D14_11070</name>
</gene>
<dbReference type="NCBIfam" id="TIGR03467">
    <property type="entry name" value="HpnE"/>
    <property type="match status" value="1"/>
</dbReference>
<dbReference type="InterPro" id="IPR002937">
    <property type="entry name" value="Amino_oxidase"/>
</dbReference>
<dbReference type="KEGG" id="mpar:F7D14_11070"/>
<dbReference type="Pfam" id="PF01593">
    <property type="entry name" value="Amino_oxidase"/>
    <property type="match status" value="1"/>
</dbReference>